<dbReference type="OMA" id="DMFSIAN"/>
<dbReference type="Proteomes" id="UP000051952">
    <property type="component" value="Unassembled WGS sequence"/>
</dbReference>
<proteinExistence type="predicted"/>
<dbReference type="EMBL" id="CYKH01001898">
    <property type="protein sequence ID" value="CUG91201.1"/>
    <property type="molecule type" value="Genomic_DNA"/>
</dbReference>
<dbReference type="AlphaFoldDB" id="A0A0S4JPJ4"/>
<evidence type="ECO:0008006" key="5">
    <source>
        <dbReference type="Google" id="ProtNLM"/>
    </source>
</evidence>
<gene>
    <name evidence="3" type="ORF">BSAL_30705</name>
</gene>
<sequence length="516" mass="55729">MSGQQALPAIALLDDDLLELNMLADMVLKLSSSERGVQQNQGERIAERLRACRGRLANWKHLGVHRSSAVSGKEASFRGDDNVQASTTENHTPVRGQQAPPQHLIPGALNTTTTLRVPQPPSAATDGGTPRRQAPMAAALSSSRGASHAPQPAASMHTQSITGGFKVLKPSSIRVAQVSREQAPTSSAAISKDVGKYVSAAIYNVLESVANLTGASSAHVFLREGSEMVSIANVGQKLSFPPKLVRQSCQGSLAAGVMSSGIAVNQRVLEASNRSLSTSTLAFPVRSRFGGGVNNPILGVVQVNNKHGGPGCFSEVDENVVNIAGTFIGELMSKFPIDWSDAFYDPITQHKMAPFAPRGYGNMRLHDKEATIFITSEKHSSGDASSHTGRPLAEVLDTFVPPQLISRVTLPLVQTTGGPVGLGAAPSLREVDTYMENLHDCWRRSVELNVSHSQSDRTKGKELKQLREDLNHHRTRCAKVEEELRLHTLDSDDYNKEYATLKQELDNYLRTKGRLD</sequence>
<accession>A0A0S4JPJ4</accession>
<evidence type="ECO:0000256" key="2">
    <source>
        <dbReference type="SAM" id="MobiDB-lite"/>
    </source>
</evidence>
<dbReference type="SUPFAM" id="SSF55781">
    <property type="entry name" value="GAF domain-like"/>
    <property type="match status" value="1"/>
</dbReference>
<feature type="coiled-coil region" evidence="1">
    <location>
        <begin position="463"/>
        <end position="511"/>
    </location>
</feature>
<keyword evidence="4" id="KW-1185">Reference proteome</keyword>
<evidence type="ECO:0000256" key="1">
    <source>
        <dbReference type="SAM" id="Coils"/>
    </source>
</evidence>
<protein>
    <recommendedName>
        <fullName evidence="5">GAF domain-containing protein</fullName>
    </recommendedName>
</protein>
<dbReference type="VEuPathDB" id="TriTrypDB:BSAL_30705"/>
<organism evidence="3 4">
    <name type="scientific">Bodo saltans</name>
    <name type="common">Flagellated protozoan</name>
    <dbReference type="NCBI Taxonomy" id="75058"/>
    <lineage>
        <taxon>Eukaryota</taxon>
        <taxon>Discoba</taxon>
        <taxon>Euglenozoa</taxon>
        <taxon>Kinetoplastea</taxon>
        <taxon>Metakinetoplastina</taxon>
        <taxon>Eubodonida</taxon>
        <taxon>Bodonidae</taxon>
        <taxon>Bodo</taxon>
    </lineage>
</organism>
<reference evidence="4" key="1">
    <citation type="submission" date="2015-09" db="EMBL/GenBank/DDBJ databases">
        <authorList>
            <consortium name="Pathogen Informatics"/>
        </authorList>
    </citation>
    <scope>NUCLEOTIDE SEQUENCE [LARGE SCALE GENOMIC DNA]</scope>
    <source>
        <strain evidence="4">Lake Konstanz</strain>
    </source>
</reference>
<dbReference type="InterPro" id="IPR029016">
    <property type="entry name" value="GAF-like_dom_sf"/>
</dbReference>
<name>A0A0S4JPJ4_BODSA</name>
<feature type="region of interest" description="Disordered" evidence="2">
    <location>
        <begin position="69"/>
        <end position="158"/>
    </location>
</feature>
<evidence type="ECO:0000313" key="3">
    <source>
        <dbReference type="EMBL" id="CUG91201.1"/>
    </source>
</evidence>
<dbReference type="OrthoDB" id="258081at2759"/>
<evidence type="ECO:0000313" key="4">
    <source>
        <dbReference type="Proteomes" id="UP000051952"/>
    </source>
</evidence>
<dbReference type="Gene3D" id="3.30.450.40">
    <property type="match status" value="1"/>
</dbReference>
<keyword evidence="1" id="KW-0175">Coiled coil</keyword>